<evidence type="ECO:0000256" key="1">
    <source>
        <dbReference type="SAM" id="MobiDB-lite"/>
    </source>
</evidence>
<name>A0A9P7E1S6_9AGAM</name>
<dbReference type="RefSeq" id="XP_041189007.1">
    <property type="nucleotide sequence ID" value="XM_041333296.1"/>
</dbReference>
<dbReference type="EMBL" id="JABBWG010000035">
    <property type="protein sequence ID" value="KAG1809098.1"/>
    <property type="molecule type" value="Genomic_DNA"/>
</dbReference>
<gene>
    <name evidence="2" type="ORF">BJ212DRAFT_1302670</name>
</gene>
<evidence type="ECO:0000313" key="2">
    <source>
        <dbReference type="EMBL" id="KAG1809098.1"/>
    </source>
</evidence>
<dbReference type="AlphaFoldDB" id="A0A9P7E1S6"/>
<dbReference type="GeneID" id="64627313"/>
<proteinExistence type="predicted"/>
<protein>
    <submittedName>
        <fullName evidence="2">Uncharacterized protein</fullName>
    </submittedName>
</protein>
<feature type="region of interest" description="Disordered" evidence="1">
    <location>
        <begin position="107"/>
        <end position="128"/>
    </location>
</feature>
<organism evidence="2 3">
    <name type="scientific">Suillus subaureus</name>
    <dbReference type="NCBI Taxonomy" id="48587"/>
    <lineage>
        <taxon>Eukaryota</taxon>
        <taxon>Fungi</taxon>
        <taxon>Dikarya</taxon>
        <taxon>Basidiomycota</taxon>
        <taxon>Agaricomycotina</taxon>
        <taxon>Agaricomycetes</taxon>
        <taxon>Agaricomycetidae</taxon>
        <taxon>Boletales</taxon>
        <taxon>Suillineae</taxon>
        <taxon>Suillaceae</taxon>
        <taxon>Suillus</taxon>
    </lineage>
</organism>
<dbReference type="OrthoDB" id="2660902at2759"/>
<sequence>MTRIWMFNNSSRRSLRHLSNQFQPVVGITKQLAKLLSGEQILGKKYNEFNKDLKQLGAEKTYAELQEDPKMKSLIDDNPEEGKIVKISMDDKAVVDVTDDMVVNQPPHIESLKPQSSASSLPLPHWYQ</sequence>
<comment type="caution">
    <text evidence="2">The sequence shown here is derived from an EMBL/GenBank/DDBJ whole genome shotgun (WGS) entry which is preliminary data.</text>
</comment>
<evidence type="ECO:0000313" key="3">
    <source>
        <dbReference type="Proteomes" id="UP000807769"/>
    </source>
</evidence>
<keyword evidence="3" id="KW-1185">Reference proteome</keyword>
<accession>A0A9P7E1S6</accession>
<dbReference type="Proteomes" id="UP000807769">
    <property type="component" value="Unassembled WGS sequence"/>
</dbReference>
<reference evidence="2" key="1">
    <citation type="journal article" date="2020" name="New Phytol.">
        <title>Comparative genomics reveals dynamic genome evolution in host specialist ectomycorrhizal fungi.</title>
        <authorList>
            <person name="Lofgren L.A."/>
            <person name="Nguyen N.H."/>
            <person name="Vilgalys R."/>
            <person name="Ruytinx J."/>
            <person name="Liao H.L."/>
            <person name="Branco S."/>
            <person name="Kuo A."/>
            <person name="LaButti K."/>
            <person name="Lipzen A."/>
            <person name="Andreopoulos W."/>
            <person name="Pangilinan J."/>
            <person name="Riley R."/>
            <person name="Hundley H."/>
            <person name="Na H."/>
            <person name="Barry K."/>
            <person name="Grigoriev I.V."/>
            <person name="Stajich J.E."/>
            <person name="Kennedy P.G."/>
        </authorList>
    </citation>
    <scope>NUCLEOTIDE SEQUENCE</scope>
    <source>
        <strain evidence="2">MN1</strain>
    </source>
</reference>